<evidence type="ECO:0000313" key="1">
    <source>
        <dbReference type="EMBL" id="KOS44085.1"/>
    </source>
</evidence>
<organism evidence="1 2">
    <name type="scientific">Penicillium nordicum</name>
    <dbReference type="NCBI Taxonomy" id="229535"/>
    <lineage>
        <taxon>Eukaryota</taxon>
        <taxon>Fungi</taxon>
        <taxon>Dikarya</taxon>
        <taxon>Ascomycota</taxon>
        <taxon>Pezizomycotina</taxon>
        <taxon>Eurotiomycetes</taxon>
        <taxon>Eurotiomycetidae</taxon>
        <taxon>Eurotiales</taxon>
        <taxon>Aspergillaceae</taxon>
        <taxon>Penicillium</taxon>
    </lineage>
</organism>
<accession>A0A0M9WGL2</accession>
<dbReference type="EMBL" id="LHQQ01000068">
    <property type="protein sequence ID" value="KOS44085.1"/>
    <property type="molecule type" value="Genomic_DNA"/>
</dbReference>
<reference evidence="1 2" key="1">
    <citation type="submission" date="2015-08" db="EMBL/GenBank/DDBJ databases">
        <title>Genome sequencing of Penicillium nordicum.</title>
        <authorList>
            <person name="Nguyen H.D."/>
            <person name="Seifert K.A."/>
        </authorList>
    </citation>
    <scope>NUCLEOTIDE SEQUENCE [LARGE SCALE GENOMIC DNA]</scope>
    <source>
        <strain evidence="1 2">DAOMC 185683</strain>
    </source>
</reference>
<dbReference type="Proteomes" id="UP000037696">
    <property type="component" value="Unassembled WGS sequence"/>
</dbReference>
<sequence length="104" mass="11376">MDAPKAPELLVLPQLSILIPKTGLLIGLAPHIATIDTHNIRCTSSQDPDRPHRATCSTVTITSKVDSPSSCLSYTTNMEALFGRRLQSISPIRSFVIYISIDTR</sequence>
<dbReference type="AlphaFoldDB" id="A0A0M9WGL2"/>
<gene>
    <name evidence="1" type="ORF">ACN38_g5049</name>
</gene>
<comment type="caution">
    <text evidence="1">The sequence shown here is derived from an EMBL/GenBank/DDBJ whole genome shotgun (WGS) entry which is preliminary data.</text>
</comment>
<keyword evidence="2" id="KW-1185">Reference proteome</keyword>
<proteinExistence type="predicted"/>
<evidence type="ECO:0000313" key="2">
    <source>
        <dbReference type="Proteomes" id="UP000037696"/>
    </source>
</evidence>
<protein>
    <submittedName>
        <fullName evidence="1">Uncharacterized protein</fullName>
    </submittedName>
</protein>
<name>A0A0M9WGL2_9EURO</name>